<organism evidence="3 4">
    <name type="scientific">Pseudobdellovibrio exovorus JSS</name>
    <dbReference type="NCBI Taxonomy" id="1184267"/>
    <lineage>
        <taxon>Bacteria</taxon>
        <taxon>Pseudomonadati</taxon>
        <taxon>Bdellovibrionota</taxon>
        <taxon>Bdellovibrionia</taxon>
        <taxon>Bdellovibrionales</taxon>
        <taxon>Pseudobdellovibrionaceae</taxon>
        <taxon>Pseudobdellovibrio</taxon>
    </lineage>
</organism>
<dbReference type="Gene3D" id="3.40.50.2300">
    <property type="match status" value="1"/>
</dbReference>
<feature type="domain" description="Response regulatory" evidence="2">
    <location>
        <begin position="7"/>
        <end position="117"/>
    </location>
</feature>
<dbReference type="PROSITE" id="PS50110">
    <property type="entry name" value="RESPONSE_REGULATORY"/>
    <property type="match status" value="1"/>
</dbReference>
<dbReference type="GO" id="GO:0043565">
    <property type="term" value="F:sequence-specific DNA binding"/>
    <property type="evidence" value="ECO:0007669"/>
    <property type="project" value="InterPro"/>
</dbReference>
<evidence type="ECO:0000313" key="3">
    <source>
        <dbReference type="EMBL" id="AGH94871.1"/>
    </source>
</evidence>
<dbReference type="InterPro" id="IPR001789">
    <property type="entry name" value="Sig_transdc_resp-reg_receiver"/>
</dbReference>
<keyword evidence="1" id="KW-0597">Phosphoprotein</keyword>
<dbReference type="OrthoDB" id="5292696at2"/>
<dbReference type="Proteomes" id="UP000012040">
    <property type="component" value="Chromosome"/>
</dbReference>
<reference evidence="3 4" key="1">
    <citation type="journal article" date="2013" name="ISME J.">
        <title>By their genes ye shall know them: genomic signatures of predatory bacteria.</title>
        <authorList>
            <person name="Pasternak Z."/>
            <person name="Pietrokovski S."/>
            <person name="Rotem O."/>
            <person name="Gophna U."/>
            <person name="Lurie-Weinberger M.N."/>
            <person name="Jurkevitch E."/>
        </authorList>
    </citation>
    <scope>NUCLEOTIDE SEQUENCE [LARGE SCALE GENOMIC DNA]</scope>
    <source>
        <strain evidence="3 4">JSS</strain>
    </source>
</reference>
<dbReference type="KEGG" id="bex:A11Q_651"/>
<evidence type="ECO:0000256" key="1">
    <source>
        <dbReference type="PROSITE-ProRule" id="PRU00169"/>
    </source>
</evidence>
<dbReference type="InterPro" id="IPR011006">
    <property type="entry name" value="CheY-like_superfamily"/>
</dbReference>
<feature type="modified residue" description="4-aspartylphosphate" evidence="1">
    <location>
        <position position="52"/>
    </location>
</feature>
<dbReference type="eggNOG" id="COG4567">
    <property type="taxonomic scope" value="Bacteria"/>
</dbReference>
<name>M4VA18_9BACT</name>
<dbReference type="SUPFAM" id="SSF46689">
    <property type="entry name" value="Homeodomain-like"/>
    <property type="match status" value="1"/>
</dbReference>
<gene>
    <name evidence="3" type="ORF">A11Q_651</name>
</gene>
<dbReference type="PATRIC" id="fig|1184267.3.peg.661"/>
<dbReference type="EMBL" id="CP003537">
    <property type="protein sequence ID" value="AGH94871.1"/>
    <property type="molecule type" value="Genomic_DNA"/>
</dbReference>
<accession>M4VA18</accession>
<dbReference type="PANTHER" id="PTHR32071">
    <property type="entry name" value="TRANSCRIPTIONAL REGULATORY PROTEIN"/>
    <property type="match status" value="1"/>
</dbReference>
<dbReference type="SMART" id="SM00448">
    <property type="entry name" value="REC"/>
    <property type="match status" value="1"/>
</dbReference>
<dbReference type="Gene3D" id="1.10.10.60">
    <property type="entry name" value="Homeodomain-like"/>
    <property type="match status" value="1"/>
</dbReference>
<sequence>MIQTTRHLLILDDDINLSKSLAQEFTDHGYTVVTASKISEIPKEFFDYALVDIRLCGEFGLDAIQLIKSNSPTCSLVILSGYGSVSTAVEAMKRGATDYLTKPASFYEIEKALLGQRIQADPDFKAPSLSQVEHEYIDFLLTKNEGNITKTAKDLGLHRQSLQRKLKKYT</sequence>
<dbReference type="AlphaFoldDB" id="M4VA18"/>
<dbReference type="SUPFAM" id="SSF52172">
    <property type="entry name" value="CheY-like"/>
    <property type="match status" value="1"/>
</dbReference>
<dbReference type="RefSeq" id="WP_015469361.1">
    <property type="nucleotide sequence ID" value="NC_020813.1"/>
</dbReference>
<evidence type="ECO:0000259" key="2">
    <source>
        <dbReference type="PROSITE" id="PS50110"/>
    </source>
</evidence>
<keyword evidence="4" id="KW-1185">Reference proteome</keyword>
<dbReference type="HOGENOM" id="CLU_000445_69_6_7"/>
<dbReference type="InterPro" id="IPR009057">
    <property type="entry name" value="Homeodomain-like_sf"/>
</dbReference>
<dbReference type="Pfam" id="PF00072">
    <property type="entry name" value="Response_reg"/>
    <property type="match status" value="1"/>
</dbReference>
<dbReference type="PRINTS" id="PR01590">
    <property type="entry name" value="HTHFIS"/>
</dbReference>
<protein>
    <recommendedName>
        <fullName evidence="2">Response regulatory domain-containing protein</fullName>
    </recommendedName>
</protein>
<dbReference type="Pfam" id="PF02954">
    <property type="entry name" value="HTH_8"/>
    <property type="match status" value="1"/>
</dbReference>
<dbReference type="GO" id="GO:0000160">
    <property type="term" value="P:phosphorelay signal transduction system"/>
    <property type="evidence" value="ECO:0007669"/>
    <property type="project" value="InterPro"/>
</dbReference>
<proteinExistence type="predicted"/>
<dbReference type="STRING" id="1184267.A11Q_651"/>
<evidence type="ECO:0000313" key="4">
    <source>
        <dbReference type="Proteomes" id="UP000012040"/>
    </source>
</evidence>
<dbReference type="InterPro" id="IPR002197">
    <property type="entry name" value="HTH_Fis"/>
</dbReference>